<evidence type="ECO:0000256" key="2">
    <source>
        <dbReference type="ARBA" id="ARBA00008540"/>
    </source>
</evidence>
<dbReference type="Proteomes" id="UP000018769">
    <property type="component" value="Chromosome I"/>
</dbReference>
<dbReference type="RefSeq" id="WP_023791647.1">
    <property type="nucleotide sequence ID" value="NC_023003.1"/>
</dbReference>
<organism evidence="10 11">
    <name type="scientific">Candidatus Babela massiliensis</name>
    <dbReference type="NCBI Taxonomy" id="673862"/>
    <lineage>
        <taxon>Bacteria</taxon>
        <taxon>Candidatus Babelota</taxon>
        <taxon>Candidatus Babeliae</taxon>
        <taxon>Candidatus Babeliales</taxon>
        <taxon>Candidatus Babeliaceae</taxon>
        <taxon>Candidatus Babela</taxon>
    </lineage>
</organism>
<dbReference type="GO" id="GO:0015820">
    <property type="term" value="P:L-leucine transport"/>
    <property type="evidence" value="ECO:0007669"/>
    <property type="project" value="TreeGrafter"/>
</dbReference>
<feature type="transmembrane region" description="Helical" evidence="9">
    <location>
        <begin position="117"/>
        <end position="135"/>
    </location>
</feature>
<dbReference type="GO" id="GO:0015818">
    <property type="term" value="P:isoleucine transport"/>
    <property type="evidence" value="ECO:0007669"/>
    <property type="project" value="TreeGrafter"/>
</dbReference>
<feature type="transmembrane region" description="Helical" evidence="9">
    <location>
        <begin position="42"/>
        <end position="67"/>
    </location>
</feature>
<keyword evidence="6" id="KW-0029">Amino-acid transport</keyword>
<evidence type="ECO:0000256" key="3">
    <source>
        <dbReference type="ARBA" id="ARBA00022448"/>
    </source>
</evidence>
<dbReference type="GO" id="GO:0005304">
    <property type="term" value="F:L-valine transmembrane transporter activity"/>
    <property type="evidence" value="ECO:0007669"/>
    <property type="project" value="TreeGrafter"/>
</dbReference>
<dbReference type="OrthoDB" id="9783920at2"/>
<gene>
    <name evidence="10" type="primary">brnQ</name>
    <name evidence="10" type="ORF">BABL1_gene_546</name>
</gene>
<keyword evidence="8 9" id="KW-0472">Membrane</keyword>
<dbReference type="HOGENOM" id="CLU_036807_0_2_7"/>
<feature type="transmembrane region" description="Helical" evidence="9">
    <location>
        <begin position="147"/>
        <end position="166"/>
    </location>
</feature>
<dbReference type="InterPro" id="IPR004685">
    <property type="entry name" value="Brnchd-chn_aa_trnsp_Livcs"/>
</dbReference>
<evidence type="ECO:0000256" key="9">
    <source>
        <dbReference type="SAM" id="Phobius"/>
    </source>
</evidence>
<evidence type="ECO:0000313" key="11">
    <source>
        <dbReference type="Proteomes" id="UP000018769"/>
    </source>
</evidence>
<keyword evidence="4" id="KW-1003">Cell membrane</keyword>
<feature type="transmembrane region" description="Helical" evidence="9">
    <location>
        <begin position="229"/>
        <end position="250"/>
    </location>
</feature>
<keyword evidence="11" id="KW-1185">Reference proteome</keyword>
<proteinExistence type="inferred from homology"/>
<evidence type="ECO:0000256" key="4">
    <source>
        <dbReference type="ARBA" id="ARBA00022475"/>
    </source>
</evidence>
<evidence type="ECO:0000256" key="7">
    <source>
        <dbReference type="ARBA" id="ARBA00022989"/>
    </source>
</evidence>
<feature type="transmembrane region" description="Helical" evidence="9">
    <location>
        <begin position="79"/>
        <end position="97"/>
    </location>
</feature>
<reference evidence="10 11" key="1">
    <citation type="journal article" date="2015" name="Biol. Direct">
        <title>Babela massiliensis, a representative of a widespread bacterial phylum with unusual adaptations to parasitism in amoebae.</title>
        <authorList>
            <person name="Pagnier I."/>
            <person name="Yutin N."/>
            <person name="Croce O."/>
            <person name="Makarova K.S."/>
            <person name="Wolf Y.I."/>
            <person name="Benamar S."/>
            <person name="Raoult D."/>
            <person name="Koonin E.V."/>
            <person name="La Scola B."/>
        </authorList>
    </citation>
    <scope>NUCLEOTIDE SEQUENCE [LARGE SCALE GENOMIC DNA]</scope>
    <source>
        <strain evidence="11">BABL1</strain>
    </source>
</reference>
<feature type="transmembrane region" description="Helical" evidence="9">
    <location>
        <begin position="186"/>
        <end position="209"/>
    </location>
</feature>
<dbReference type="Pfam" id="PF05525">
    <property type="entry name" value="Branch_AA_trans"/>
    <property type="match status" value="1"/>
</dbReference>
<keyword evidence="5 9" id="KW-0812">Transmembrane</keyword>
<dbReference type="KEGG" id="dpb:BABL1_gene_546"/>
<keyword evidence="7 9" id="KW-1133">Transmembrane helix</keyword>
<dbReference type="PANTHER" id="PTHR30588:SF0">
    <property type="entry name" value="BRANCHED-CHAIN AMINO ACID PERMEASE BRNQ"/>
    <property type="match status" value="1"/>
</dbReference>
<dbReference type="GO" id="GO:0005886">
    <property type="term" value="C:plasma membrane"/>
    <property type="evidence" value="ECO:0007669"/>
    <property type="project" value="UniProtKB-SubCell"/>
</dbReference>
<protein>
    <submittedName>
        <fullName evidence="10">Branched-chain amino acid permease</fullName>
    </submittedName>
</protein>
<feature type="transmembrane region" description="Helical" evidence="9">
    <location>
        <begin position="374"/>
        <end position="393"/>
    </location>
</feature>
<comment type="similarity">
    <text evidence="2">Belongs to the branched chain amino acid transporter family.</text>
</comment>
<dbReference type="PANTHER" id="PTHR30588">
    <property type="entry name" value="BRANCHED-CHAIN AMINO ACID TRANSPORT SYSTEM 2 CARRIER PROTEIN"/>
    <property type="match status" value="1"/>
</dbReference>
<evidence type="ECO:0000256" key="1">
    <source>
        <dbReference type="ARBA" id="ARBA00004651"/>
    </source>
</evidence>
<evidence type="ECO:0000256" key="5">
    <source>
        <dbReference type="ARBA" id="ARBA00022692"/>
    </source>
</evidence>
<sequence length="403" mass="44394">MKKYSQSLILKTGLAIFAMLFGSANLIFPMKIGVISGDKTAIGLIGFILSGILIPMAGLMSMVFFNGDYRAFFYRIGKVPGNILIALCMLIIGPLVAMPRIITFSYEIVRPFVGNHLSLLLFSTIFSIITFIFTYKKNSLLDSIGKILSPLLLLSLSGIFSIGYWLKDGTIKTVLPDWQVFSKSFLIGYNTLDLLGTIFFASIVISILYSTLEKDQTKNPKYMAKIMSISSLIAGVLLALVYCGIAYLGAWHGKEFAALDEGKIFINTILKIVGSQGALVLAATVFLACLTTIIALTSVVSEYLKNGITKNRLSYINCLIIILVTATFMSQFELGPLLKFSAPLISIAYPVLITLTFCNLAYKLWGFKPVKIPVLITLIISSYFYGPKFINILKESKNLIEKV</sequence>
<accession>V6DFX0</accession>
<dbReference type="NCBIfam" id="TIGR00796">
    <property type="entry name" value="livcs"/>
    <property type="match status" value="1"/>
</dbReference>
<feature type="transmembrane region" description="Helical" evidence="9">
    <location>
        <begin position="12"/>
        <end position="30"/>
    </location>
</feature>
<feature type="transmembrane region" description="Helical" evidence="9">
    <location>
        <begin position="344"/>
        <end position="362"/>
    </location>
</feature>
<dbReference type="GO" id="GO:0015188">
    <property type="term" value="F:L-isoleucine transmembrane transporter activity"/>
    <property type="evidence" value="ECO:0007669"/>
    <property type="project" value="TreeGrafter"/>
</dbReference>
<evidence type="ECO:0000313" key="10">
    <source>
        <dbReference type="EMBL" id="CDK30472.1"/>
    </source>
</evidence>
<dbReference type="eggNOG" id="COG1114">
    <property type="taxonomic scope" value="Bacteria"/>
</dbReference>
<dbReference type="GO" id="GO:0015190">
    <property type="term" value="F:L-leucine transmembrane transporter activity"/>
    <property type="evidence" value="ECO:0007669"/>
    <property type="project" value="TreeGrafter"/>
</dbReference>
<keyword evidence="3" id="KW-0813">Transport</keyword>
<evidence type="ECO:0000256" key="8">
    <source>
        <dbReference type="ARBA" id="ARBA00023136"/>
    </source>
</evidence>
<dbReference type="EMBL" id="HG793133">
    <property type="protein sequence ID" value="CDK30472.1"/>
    <property type="molecule type" value="Genomic_DNA"/>
</dbReference>
<comment type="subcellular location">
    <subcellularLocation>
        <location evidence="1">Cell membrane</location>
        <topology evidence="1">Multi-pass membrane protein</topology>
    </subcellularLocation>
</comment>
<dbReference type="AlphaFoldDB" id="V6DFX0"/>
<evidence type="ECO:0000256" key="6">
    <source>
        <dbReference type="ARBA" id="ARBA00022970"/>
    </source>
</evidence>
<feature type="transmembrane region" description="Helical" evidence="9">
    <location>
        <begin position="313"/>
        <end position="332"/>
    </location>
</feature>
<feature type="transmembrane region" description="Helical" evidence="9">
    <location>
        <begin position="278"/>
        <end position="301"/>
    </location>
</feature>
<name>V6DFX0_9BACT</name>